<feature type="domain" description="Knr4/Smi1-like" evidence="2">
    <location>
        <begin position="120"/>
        <end position="248"/>
    </location>
</feature>
<dbReference type="RefSeq" id="WP_135968846.1">
    <property type="nucleotide sequence ID" value="NZ_JAQOLQ010000007.1"/>
</dbReference>
<keyword evidence="1" id="KW-0812">Transmembrane</keyword>
<dbReference type="GeneID" id="85658946"/>
<evidence type="ECO:0000259" key="2">
    <source>
        <dbReference type="SMART" id="SM00860"/>
    </source>
</evidence>
<reference evidence="3 4" key="1">
    <citation type="journal article" date="2019" name="Vet. Microbiol.">
        <title>Development of multi locus sequence typing (MLST) of Rodentibacter pneumotropicus.</title>
        <authorList>
            <person name="Adhikary S."/>
            <person name="Bisgaard M."/>
            <person name="Boot R."/>
            <person name="Benga L."/>
            <person name="Nicklas W."/>
            <person name="Christensen H."/>
        </authorList>
    </citation>
    <scope>NUCLEOTIDE SEQUENCE [LARGE SCALE GENOMIC DNA]</scope>
    <source>
        <strain evidence="3 4">Ac84</strain>
    </source>
</reference>
<feature type="transmembrane region" description="Helical" evidence="1">
    <location>
        <begin position="67"/>
        <end position="93"/>
    </location>
</feature>
<dbReference type="InterPro" id="IPR037883">
    <property type="entry name" value="Knr4/Smi1-like_sf"/>
</dbReference>
<keyword evidence="1" id="KW-0472">Membrane</keyword>
<proteinExistence type="predicted"/>
<protein>
    <submittedName>
        <fullName evidence="3">SMI1/KNR4 family protein</fullName>
    </submittedName>
</protein>
<keyword evidence="1" id="KW-1133">Transmembrane helix</keyword>
<comment type="caution">
    <text evidence="3">The sequence shown here is derived from an EMBL/GenBank/DDBJ whole genome shotgun (WGS) entry which is preliminary data.</text>
</comment>
<accession>A0A4S2PZW2</accession>
<gene>
    <name evidence="3" type="ORF">D3M78_05140</name>
</gene>
<dbReference type="SMART" id="SM00860">
    <property type="entry name" value="SMI1_KNR4"/>
    <property type="match status" value="1"/>
</dbReference>
<name>A0A4S2PZW2_9PAST</name>
<evidence type="ECO:0000313" key="4">
    <source>
        <dbReference type="Proteomes" id="UP000306758"/>
    </source>
</evidence>
<organism evidence="3 4">
    <name type="scientific">Rodentibacter pneumotropicus</name>
    <dbReference type="NCBI Taxonomy" id="758"/>
    <lineage>
        <taxon>Bacteria</taxon>
        <taxon>Pseudomonadati</taxon>
        <taxon>Pseudomonadota</taxon>
        <taxon>Gammaproteobacteria</taxon>
        <taxon>Pasteurellales</taxon>
        <taxon>Pasteurellaceae</taxon>
        <taxon>Rodentibacter</taxon>
    </lineage>
</organism>
<feature type="transmembrane region" description="Helical" evidence="1">
    <location>
        <begin position="25"/>
        <end position="47"/>
    </location>
</feature>
<dbReference type="Proteomes" id="UP000306758">
    <property type="component" value="Unassembled WGS sequence"/>
</dbReference>
<dbReference type="Pfam" id="PF09346">
    <property type="entry name" value="SMI1_KNR4"/>
    <property type="match status" value="1"/>
</dbReference>
<evidence type="ECO:0000256" key="1">
    <source>
        <dbReference type="SAM" id="Phobius"/>
    </source>
</evidence>
<dbReference type="EMBL" id="QXNI01000026">
    <property type="protein sequence ID" value="THA09698.1"/>
    <property type="molecule type" value="Genomic_DNA"/>
</dbReference>
<sequence>MKHPVHNPQFVQRYMYIDKLSTSKILPLLIGFFWAVCCWAIGGVSYYQILQAEAKQKEIVLWRPITVIYNLAGGEAVLVISLLLGIVSFYFGWRNYKIKNTPLIQDKSKNDKAHYNNPYKVTVGDISALEQQIGFSLPQDYRDFLLCYNGESPVACVFNDKIEIDYFYNLVTDNLELRLSEIFNNVPNYGYGLPIAQTLAGDLLVLSPKGEILFFDVEIFCDDEGEFLYDIEDEPECIAESFTMLLESLI</sequence>
<dbReference type="AlphaFoldDB" id="A0A4S2PZW2"/>
<evidence type="ECO:0000313" key="3">
    <source>
        <dbReference type="EMBL" id="THA09698.1"/>
    </source>
</evidence>
<dbReference type="InterPro" id="IPR018958">
    <property type="entry name" value="Knr4/Smi1-like_dom"/>
</dbReference>
<dbReference type="Gene3D" id="3.40.1580.10">
    <property type="entry name" value="SMI1/KNR4-like"/>
    <property type="match status" value="1"/>
</dbReference>
<dbReference type="SUPFAM" id="SSF160631">
    <property type="entry name" value="SMI1/KNR4-like"/>
    <property type="match status" value="1"/>
</dbReference>